<proteinExistence type="inferred from homology"/>
<evidence type="ECO:0000313" key="22">
    <source>
        <dbReference type="EMBL" id="AGA89853.1"/>
    </source>
</evidence>
<keyword evidence="7 18" id="KW-0808">Transferase</keyword>
<evidence type="ECO:0000259" key="20">
    <source>
        <dbReference type="Pfam" id="PF01478"/>
    </source>
</evidence>
<dbReference type="GO" id="GO:0008168">
    <property type="term" value="F:methyltransferase activity"/>
    <property type="evidence" value="ECO:0007669"/>
    <property type="project" value="UniProtKB-KW"/>
</dbReference>
<keyword evidence="3" id="KW-1003">Cell membrane</keyword>
<evidence type="ECO:0000256" key="19">
    <source>
        <dbReference type="SAM" id="Phobius"/>
    </source>
</evidence>
<evidence type="ECO:0000256" key="8">
    <source>
        <dbReference type="ARBA" id="ARBA00022691"/>
    </source>
</evidence>
<feature type="domain" description="Prepilin type IV endopeptidase peptidase" evidence="20">
    <location>
        <begin position="138"/>
        <end position="247"/>
    </location>
</feature>
<dbReference type="OrthoDB" id="9789291at2"/>
<evidence type="ECO:0000259" key="21">
    <source>
        <dbReference type="Pfam" id="PF06750"/>
    </source>
</evidence>
<dbReference type="PANTHER" id="PTHR30487:SF0">
    <property type="entry name" value="PREPILIN LEADER PEPTIDASE_N-METHYLTRANSFERASE-RELATED"/>
    <property type="match status" value="1"/>
</dbReference>
<dbReference type="EC" id="3.4.23.43" evidence="15 18"/>
<keyword evidence="23" id="KW-1185">Reference proteome</keyword>
<evidence type="ECO:0000256" key="13">
    <source>
        <dbReference type="ARBA" id="ARBA00023268"/>
    </source>
</evidence>
<dbReference type="EC" id="2.1.1.-" evidence="18"/>
<evidence type="ECO:0000313" key="23">
    <source>
        <dbReference type="Proteomes" id="UP000010816"/>
    </source>
</evidence>
<organism evidence="22 23">
    <name type="scientific">Thioflavicoccus mobilis 8321</name>
    <dbReference type="NCBI Taxonomy" id="765912"/>
    <lineage>
        <taxon>Bacteria</taxon>
        <taxon>Pseudomonadati</taxon>
        <taxon>Pseudomonadota</taxon>
        <taxon>Gammaproteobacteria</taxon>
        <taxon>Chromatiales</taxon>
        <taxon>Chromatiaceae</taxon>
        <taxon>Thioflavicoccus</taxon>
    </lineage>
</organism>
<keyword evidence="13 18" id="KW-0511">Multifunctional enzyme</keyword>
<dbReference type="InterPro" id="IPR000045">
    <property type="entry name" value="Prepilin_IV_endopep_pep"/>
</dbReference>
<keyword evidence="12 19" id="KW-0472">Membrane</keyword>
<dbReference type="EMBL" id="CP003051">
    <property type="protein sequence ID" value="AGA89853.1"/>
    <property type="molecule type" value="Genomic_DNA"/>
</dbReference>
<dbReference type="STRING" id="765912.Thimo_1048"/>
<evidence type="ECO:0000256" key="5">
    <source>
        <dbReference type="ARBA" id="ARBA00022603"/>
    </source>
</evidence>
<protein>
    <recommendedName>
        <fullName evidence="16 18">Prepilin leader peptidase/N-methyltransferase</fullName>
        <ecNumber evidence="18">2.1.1.-</ecNumber>
        <ecNumber evidence="15 18">3.4.23.43</ecNumber>
    </recommendedName>
</protein>
<comment type="subcellular location">
    <subcellularLocation>
        <location evidence="1">Cell inner membrane</location>
        <topology evidence="1">Multi-pass membrane protein</topology>
    </subcellularLocation>
    <subcellularLocation>
        <location evidence="18">Cell membrane</location>
        <topology evidence="18">Multi-pass membrane protein</topology>
    </subcellularLocation>
</comment>
<keyword evidence="10 18" id="KW-0378">Hydrolase</keyword>
<keyword evidence="4" id="KW-0997">Cell inner membrane</keyword>
<dbReference type="PRINTS" id="PR00864">
    <property type="entry name" value="PREPILNPTASE"/>
</dbReference>
<feature type="transmembrane region" description="Helical" evidence="19">
    <location>
        <begin position="234"/>
        <end position="251"/>
    </location>
</feature>
<comment type="function">
    <text evidence="18">Plays an essential role in type IV pili and type II pseudopili formation by proteolytically removing the leader sequence from substrate proteins and subsequently monomethylating the alpha-amino group of the newly exposed N-terminal phenylalanine.</text>
</comment>
<keyword evidence="6 18" id="KW-0645">Protease</keyword>
<dbReference type="GO" id="GO:0032259">
    <property type="term" value="P:methylation"/>
    <property type="evidence" value="ECO:0007669"/>
    <property type="project" value="UniProtKB-KW"/>
</dbReference>
<evidence type="ECO:0000256" key="15">
    <source>
        <dbReference type="ARBA" id="ARBA00067082"/>
    </source>
</evidence>
<feature type="transmembrane region" description="Helical" evidence="19">
    <location>
        <begin position="185"/>
        <end position="205"/>
    </location>
</feature>
<dbReference type="Gene3D" id="1.20.120.1220">
    <property type="match status" value="1"/>
</dbReference>
<dbReference type="RefSeq" id="WP_015279998.1">
    <property type="nucleotide sequence ID" value="NC_019940.1"/>
</dbReference>
<evidence type="ECO:0000256" key="10">
    <source>
        <dbReference type="ARBA" id="ARBA00022801"/>
    </source>
</evidence>
<dbReference type="InterPro" id="IPR010627">
    <property type="entry name" value="Prepilin_pept_A24_N"/>
</dbReference>
<dbReference type="FunFam" id="1.20.120.1220:FF:000001">
    <property type="entry name" value="Type 4 prepilin-like proteins leader peptide-processing enzyme"/>
    <property type="match status" value="1"/>
</dbReference>
<keyword evidence="8" id="KW-0949">S-adenosyl-L-methionine</keyword>
<keyword evidence="5 18" id="KW-0489">Methyltransferase</keyword>
<sequence>MAWLETIGDNPILLLTITGLFGLVIGSFLNVVILRLPQVMQAAWQRDCAELAGEAAAEAASGEPLTLSKPPSRCRHCGHRIRFYENIPILSFLVLRGRCSACHEAIGWRYPAIEALTALLSVAVVWHFGPTLAGAAALVLTWGLISLAIIDLETQFLPDAITLPLLWFGLLLSLTGIFADSRSAILGAAIGYLSLWSLFHLFRLATGKEGMGYGDFKLFALFGAWLGWTYLPQIILLSAFSGAIIGVMLILSRGHDRQAPLPFGPYLAIAGWISLIWGDTINQGYLNWSGLG</sequence>
<dbReference type="InterPro" id="IPR014032">
    <property type="entry name" value="Peptidase_A24A_bac"/>
</dbReference>
<keyword evidence="11 19" id="KW-1133">Transmembrane helix</keyword>
<feature type="transmembrane region" description="Helical" evidence="19">
    <location>
        <begin position="132"/>
        <end position="150"/>
    </location>
</feature>
<evidence type="ECO:0000256" key="4">
    <source>
        <dbReference type="ARBA" id="ARBA00022519"/>
    </source>
</evidence>
<name>L0GSV8_9GAMM</name>
<dbReference type="Pfam" id="PF06750">
    <property type="entry name" value="A24_N_bact"/>
    <property type="match status" value="1"/>
</dbReference>
<dbReference type="InterPro" id="IPR050882">
    <property type="entry name" value="Prepilin_peptidase/N-MTase"/>
</dbReference>
<evidence type="ECO:0000256" key="16">
    <source>
        <dbReference type="ARBA" id="ARBA00071870"/>
    </source>
</evidence>
<gene>
    <name evidence="22" type="ORF">Thimo_1048</name>
</gene>
<keyword evidence="9 18" id="KW-0812">Transmembrane</keyword>
<comment type="similarity">
    <text evidence="2 17">Belongs to the peptidase A24 family.</text>
</comment>
<accession>L0GSV8</accession>
<evidence type="ECO:0000256" key="2">
    <source>
        <dbReference type="ARBA" id="ARBA00005801"/>
    </source>
</evidence>
<dbReference type="GO" id="GO:0004190">
    <property type="term" value="F:aspartic-type endopeptidase activity"/>
    <property type="evidence" value="ECO:0007669"/>
    <property type="project" value="UniProtKB-EC"/>
</dbReference>
<dbReference type="Pfam" id="PF01478">
    <property type="entry name" value="Peptidase_A24"/>
    <property type="match status" value="1"/>
</dbReference>
<dbReference type="HOGENOM" id="CLU_057101_0_0_6"/>
<evidence type="ECO:0000256" key="11">
    <source>
        <dbReference type="ARBA" id="ARBA00022989"/>
    </source>
</evidence>
<evidence type="ECO:0000256" key="18">
    <source>
        <dbReference type="RuleBase" id="RU003794"/>
    </source>
</evidence>
<reference evidence="22 23" key="1">
    <citation type="submission" date="2011-09" db="EMBL/GenBank/DDBJ databases">
        <title>Complete sequence of chromosome of Thioflavicoccus mobilis 8321.</title>
        <authorList>
            <consortium name="US DOE Joint Genome Institute"/>
            <person name="Lucas S."/>
            <person name="Han J."/>
            <person name="Lapidus A."/>
            <person name="Cheng J.-F."/>
            <person name="Goodwin L."/>
            <person name="Pitluck S."/>
            <person name="Peters L."/>
            <person name="Ovchinnikova G."/>
            <person name="Lu M."/>
            <person name="Detter J.C."/>
            <person name="Han C."/>
            <person name="Tapia R."/>
            <person name="Land M."/>
            <person name="Hauser L."/>
            <person name="Kyrpides N."/>
            <person name="Ivanova N."/>
            <person name="Pagani I."/>
            <person name="Vogl K."/>
            <person name="Liu Z."/>
            <person name="Imhoff J."/>
            <person name="Thiel V."/>
            <person name="Frigaard N.-U."/>
            <person name="Bryant D."/>
            <person name="Woyke T."/>
        </authorList>
    </citation>
    <scope>NUCLEOTIDE SEQUENCE [LARGE SCALE GENOMIC DNA]</scope>
    <source>
        <strain evidence="22 23">8321</strain>
    </source>
</reference>
<dbReference type="PANTHER" id="PTHR30487">
    <property type="entry name" value="TYPE 4 PREPILIN-LIKE PROTEINS LEADER PEPTIDE-PROCESSING ENZYME"/>
    <property type="match status" value="1"/>
</dbReference>
<feature type="domain" description="Prepilin peptidase A24 N-terminal" evidence="21">
    <location>
        <begin position="20"/>
        <end position="128"/>
    </location>
</feature>
<evidence type="ECO:0000256" key="17">
    <source>
        <dbReference type="RuleBase" id="RU003793"/>
    </source>
</evidence>
<evidence type="ECO:0000256" key="3">
    <source>
        <dbReference type="ARBA" id="ARBA00022475"/>
    </source>
</evidence>
<comment type="catalytic activity">
    <reaction evidence="14 18">
        <text>Typically cleaves a -Gly-|-Phe- bond to release an N-terminal, basic peptide of 5-8 residues from type IV prepilin, and then N-methylates the new N-terminal amino group, the methyl donor being S-adenosyl-L-methionine.</text>
        <dbReference type="EC" id="3.4.23.43"/>
    </reaction>
</comment>
<dbReference type="KEGG" id="tmb:Thimo_1048"/>
<dbReference type="GO" id="GO:0006465">
    <property type="term" value="P:signal peptide processing"/>
    <property type="evidence" value="ECO:0007669"/>
    <property type="project" value="TreeGrafter"/>
</dbReference>
<evidence type="ECO:0000256" key="7">
    <source>
        <dbReference type="ARBA" id="ARBA00022679"/>
    </source>
</evidence>
<dbReference type="AlphaFoldDB" id="L0GSV8"/>
<dbReference type="MEROPS" id="A24.001"/>
<evidence type="ECO:0000256" key="1">
    <source>
        <dbReference type="ARBA" id="ARBA00004429"/>
    </source>
</evidence>
<dbReference type="eggNOG" id="COG1989">
    <property type="taxonomic scope" value="Bacteria"/>
</dbReference>
<evidence type="ECO:0000256" key="14">
    <source>
        <dbReference type="ARBA" id="ARBA00050401"/>
    </source>
</evidence>
<dbReference type="PATRIC" id="fig|765912.4.peg.1013"/>
<feature type="transmembrane region" description="Helical" evidence="19">
    <location>
        <begin position="263"/>
        <end position="281"/>
    </location>
</feature>
<dbReference type="GO" id="GO:0005886">
    <property type="term" value="C:plasma membrane"/>
    <property type="evidence" value="ECO:0007669"/>
    <property type="project" value="UniProtKB-SubCell"/>
</dbReference>
<evidence type="ECO:0000256" key="9">
    <source>
        <dbReference type="ARBA" id="ARBA00022692"/>
    </source>
</evidence>
<dbReference type="Proteomes" id="UP000010816">
    <property type="component" value="Chromosome"/>
</dbReference>
<evidence type="ECO:0000256" key="12">
    <source>
        <dbReference type="ARBA" id="ARBA00023136"/>
    </source>
</evidence>
<feature type="transmembrane region" description="Helical" evidence="19">
    <location>
        <begin position="12"/>
        <end position="36"/>
    </location>
</feature>
<feature type="transmembrane region" description="Helical" evidence="19">
    <location>
        <begin position="162"/>
        <end position="179"/>
    </location>
</feature>
<evidence type="ECO:0000256" key="6">
    <source>
        <dbReference type="ARBA" id="ARBA00022670"/>
    </source>
</evidence>